<dbReference type="PANTHER" id="PTHR47332">
    <property type="entry name" value="SET DOMAIN-CONTAINING PROTEIN 5"/>
    <property type="match status" value="1"/>
</dbReference>
<dbReference type="InterPro" id="IPR011990">
    <property type="entry name" value="TPR-like_helical_dom_sf"/>
</dbReference>
<evidence type="ECO:0000256" key="1">
    <source>
        <dbReference type="SAM" id="SignalP"/>
    </source>
</evidence>
<keyword evidence="1" id="KW-0732">Signal</keyword>
<accession>A0AAN6N1Y0</accession>
<dbReference type="EMBL" id="MU853900">
    <property type="protein sequence ID" value="KAK3935952.1"/>
    <property type="molecule type" value="Genomic_DNA"/>
</dbReference>
<protein>
    <recommendedName>
        <fullName evidence="2">SET domain-containing protein</fullName>
    </recommendedName>
</protein>
<dbReference type="Gene3D" id="2.170.270.10">
    <property type="entry name" value="SET domain"/>
    <property type="match status" value="1"/>
</dbReference>
<feature type="domain" description="SET" evidence="2">
    <location>
        <begin position="129"/>
        <end position="264"/>
    </location>
</feature>
<gene>
    <name evidence="3" type="ORF">QBC46DRAFT_412553</name>
</gene>
<proteinExistence type="predicted"/>
<dbReference type="InterPro" id="IPR001214">
    <property type="entry name" value="SET_dom"/>
</dbReference>
<keyword evidence="4" id="KW-1185">Reference proteome</keyword>
<feature type="chain" id="PRO_5042885985" description="SET domain-containing protein" evidence="1">
    <location>
        <begin position="24"/>
        <end position="402"/>
    </location>
</feature>
<dbReference type="Gene3D" id="1.25.40.10">
    <property type="entry name" value="Tetratricopeptide repeat domain"/>
    <property type="match status" value="1"/>
</dbReference>
<dbReference type="PANTHER" id="PTHR47332:SF6">
    <property type="entry name" value="SET DOMAIN-CONTAINING PROTEIN"/>
    <property type="match status" value="1"/>
</dbReference>
<dbReference type="CDD" id="cd20071">
    <property type="entry name" value="SET_SMYD"/>
    <property type="match status" value="1"/>
</dbReference>
<dbReference type="InterPro" id="IPR053185">
    <property type="entry name" value="SET_domain_protein"/>
</dbReference>
<evidence type="ECO:0000259" key="2">
    <source>
        <dbReference type="PROSITE" id="PS50280"/>
    </source>
</evidence>
<dbReference type="Proteomes" id="UP001303473">
    <property type="component" value="Unassembled WGS sequence"/>
</dbReference>
<dbReference type="Pfam" id="PF00856">
    <property type="entry name" value="SET"/>
    <property type="match status" value="1"/>
</dbReference>
<dbReference type="PROSITE" id="PS50280">
    <property type="entry name" value="SET"/>
    <property type="match status" value="1"/>
</dbReference>
<evidence type="ECO:0000313" key="4">
    <source>
        <dbReference type="Proteomes" id="UP001303473"/>
    </source>
</evidence>
<comment type="caution">
    <text evidence="3">The sequence shown here is derived from an EMBL/GenBank/DDBJ whole genome shotgun (WGS) entry which is preliminary data.</text>
</comment>
<dbReference type="InterPro" id="IPR046341">
    <property type="entry name" value="SET_dom_sf"/>
</dbReference>
<feature type="signal peptide" evidence="1">
    <location>
        <begin position="1"/>
        <end position="23"/>
    </location>
</feature>
<evidence type="ECO:0000313" key="3">
    <source>
        <dbReference type="EMBL" id="KAK3935952.1"/>
    </source>
</evidence>
<dbReference type="SUPFAM" id="SSF82199">
    <property type="entry name" value="SET domain"/>
    <property type="match status" value="1"/>
</dbReference>
<dbReference type="AlphaFoldDB" id="A0AAN6N1Y0"/>
<organism evidence="3 4">
    <name type="scientific">Diplogelasinospora grovesii</name>
    <dbReference type="NCBI Taxonomy" id="303347"/>
    <lineage>
        <taxon>Eukaryota</taxon>
        <taxon>Fungi</taxon>
        <taxon>Dikarya</taxon>
        <taxon>Ascomycota</taxon>
        <taxon>Pezizomycotina</taxon>
        <taxon>Sordariomycetes</taxon>
        <taxon>Sordariomycetidae</taxon>
        <taxon>Sordariales</taxon>
        <taxon>Diplogelasinosporaceae</taxon>
        <taxon>Diplogelasinospora</taxon>
    </lineage>
</organism>
<sequence length="402" mass="45570">MPSNLLKIVPVLFLFLVVQLSLAESLAPQYATTQCPHKPAGRLEEDEHRQMCPLPELLLGNSSWSYAPTCNYYETSPGITSEVHCLFTSTAFRNGHGVSLISTSTVASHLVGLDAFTDGPFFLRSALGKPYEIIDADGRGKGVVAKRTIRRGEILMVDYPALLIGIQFLQDTQPHHRRRLLRQAINQLPEDARARVFALSRGNAPHEMDAILGPNTHSVSAQVSPIQHPYRLNAYYRFSQPRLAMEVVAYHTIEAGEEVVISYAPLTTKRDARRQYLKANYGFDCDCPLCHAPELEIHDSEARRQRVVELYNTMTDAKSERYFQDAINIAEEWLQFAEWERIPPLYPEYHDILAGLYLGKGDIRNATRYARMALDGWARFGSDDDDELEKARLFLQNLTMTR</sequence>
<reference evidence="4" key="1">
    <citation type="journal article" date="2023" name="Mol. Phylogenet. Evol.">
        <title>Genome-scale phylogeny and comparative genomics of the fungal order Sordariales.</title>
        <authorList>
            <person name="Hensen N."/>
            <person name="Bonometti L."/>
            <person name="Westerberg I."/>
            <person name="Brannstrom I.O."/>
            <person name="Guillou S."/>
            <person name="Cros-Aarteil S."/>
            <person name="Calhoun S."/>
            <person name="Haridas S."/>
            <person name="Kuo A."/>
            <person name="Mondo S."/>
            <person name="Pangilinan J."/>
            <person name="Riley R."/>
            <person name="LaButti K."/>
            <person name="Andreopoulos B."/>
            <person name="Lipzen A."/>
            <person name="Chen C."/>
            <person name="Yan M."/>
            <person name="Daum C."/>
            <person name="Ng V."/>
            <person name="Clum A."/>
            <person name="Steindorff A."/>
            <person name="Ohm R.A."/>
            <person name="Martin F."/>
            <person name="Silar P."/>
            <person name="Natvig D.O."/>
            <person name="Lalanne C."/>
            <person name="Gautier V."/>
            <person name="Ament-Velasquez S.L."/>
            <person name="Kruys A."/>
            <person name="Hutchinson M.I."/>
            <person name="Powell A.J."/>
            <person name="Barry K."/>
            <person name="Miller A.N."/>
            <person name="Grigoriev I.V."/>
            <person name="Debuchy R."/>
            <person name="Gladieux P."/>
            <person name="Hiltunen Thoren M."/>
            <person name="Johannesson H."/>
        </authorList>
    </citation>
    <scope>NUCLEOTIDE SEQUENCE [LARGE SCALE GENOMIC DNA]</scope>
    <source>
        <strain evidence="4">CBS 340.73</strain>
    </source>
</reference>
<name>A0AAN6N1Y0_9PEZI</name>